<dbReference type="NCBIfam" id="TIGR00099">
    <property type="entry name" value="Cof-subfamily"/>
    <property type="match status" value="1"/>
</dbReference>
<dbReference type="GO" id="GO:0016791">
    <property type="term" value="F:phosphatase activity"/>
    <property type="evidence" value="ECO:0007669"/>
    <property type="project" value="TreeGrafter"/>
</dbReference>
<dbReference type="EC" id="3.1.3.-" evidence="1"/>
<evidence type="ECO:0000313" key="2">
    <source>
        <dbReference type="Proteomes" id="UP001300383"/>
    </source>
</evidence>
<dbReference type="PANTHER" id="PTHR10000:SF8">
    <property type="entry name" value="HAD SUPERFAMILY HYDROLASE-LIKE, TYPE 3"/>
    <property type="match status" value="1"/>
</dbReference>
<name>A0AAP4EXE1_9FIRM</name>
<keyword evidence="2" id="KW-1185">Reference proteome</keyword>
<sequence>MEIRLIALDLDGTLLTTDKRLTAHTLSVLSQAAERGVYIVPATGRSVTGLAPEVRDLPFVKYAITVNGAAVWDVKNQKLISKKAFATEQATEIWDFISGYHTMQDACIDGVARMEPEHFAHLEEIMTDEPRIRLIRSTRVPTDHMRSWVTDRTKSVEKFNLFFKPSREADRQTARIALGAFPGLSVTSSLGNNLEINHIDATKGKGLMALAAHLGLESEQVMAFGDGENDISMLEAAGIGVAMENAPEVVKDAADMVARSNDEDGVAYAIEKHVLI</sequence>
<dbReference type="GO" id="GO:0000287">
    <property type="term" value="F:magnesium ion binding"/>
    <property type="evidence" value="ECO:0007669"/>
    <property type="project" value="TreeGrafter"/>
</dbReference>
<dbReference type="PROSITE" id="PS01228">
    <property type="entry name" value="COF_1"/>
    <property type="match status" value="1"/>
</dbReference>
<dbReference type="GO" id="GO:0005829">
    <property type="term" value="C:cytosol"/>
    <property type="evidence" value="ECO:0007669"/>
    <property type="project" value="TreeGrafter"/>
</dbReference>
<dbReference type="Gene3D" id="3.40.50.1000">
    <property type="entry name" value="HAD superfamily/HAD-like"/>
    <property type="match status" value="1"/>
</dbReference>
<organism evidence="1 2">
    <name type="scientific">Fusibacillus kribbianus</name>
    <dbReference type="NCBI Taxonomy" id="3044208"/>
    <lineage>
        <taxon>Bacteria</taxon>
        <taxon>Bacillati</taxon>
        <taxon>Bacillota</taxon>
        <taxon>Clostridia</taxon>
        <taxon>Lachnospirales</taxon>
        <taxon>Lachnospiraceae</taxon>
        <taxon>Fusibacillus</taxon>
    </lineage>
</organism>
<comment type="caution">
    <text evidence="1">The sequence shown here is derived from an EMBL/GenBank/DDBJ whole genome shotgun (WGS) entry which is preliminary data.</text>
</comment>
<gene>
    <name evidence="1" type="ORF">QJ036_08215</name>
</gene>
<dbReference type="NCBIfam" id="TIGR01484">
    <property type="entry name" value="HAD-SF-IIB"/>
    <property type="match status" value="1"/>
</dbReference>
<dbReference type="RefSeq" id="WP_283230900.1">
    <property type="nucleotide sequence ID" value="NZ_JASGBQ010000012.1"/>
</dbReference>
<dbReference type="CDD" id="cd07516">
    <property type="entry name" value="HAD_Pase"/>
    <property type="match status" value="1"/>
</dbReference>
<dbReference type="InterPro" id="IPR000150">
    <property type="entry name" value="Cof"/>
</dbReference>
<dbReference type="SFLD" id="SFLDS00003">
    <property type="entry name" value="Haloacid_Dehalogenase"/>
    <property type="match status" value="1"/>
</dbReference>
<dbReference type="EMBL" id="JASGBQ010000012">
    <property type="protein sequence ID" value="MDI9242454.1"/>
    <property type="molecule type" value="Genomic_DNA"/>
</dbReference>
<proteinExistence type="predicted"/>
<accession>A0AAP4EXE1</accession>
<dbReference type="InterPro" id="IPR036412">
    <property type="entry name" value="HAD-like_sf"/>
</dbReference>
<dbReference type="Gene3D" id="3.30.1240.10">
    <property type="match status" value="1"/>
</dbReference>
<dbReference type="PANTHER" id="PTHR10000">
    <property type="entry name" value="PHOSPHOSERINE PHOSPHATASE"/>
    <property type="match status" value="1"/>
</dbReference>
<dbReference type="Proteomes" id="UP001300383">
    <property type="component" value="Unassembled WGS sequence"/>
</dbReference>
<dbReference type="SUPFAM" id="SSF56784">
    <property type="entry name" value="HAD-like"/>
    <property type="match status" value="1"/>
</dbReference>
<keyword evidence="1" id="KW-0378">Hydrolase</keyword>
<evidence type="ECO:0000313" key="1">
    <source>
        <dbReference type="EMBL" id="MDI9242454.1"/>
    </source>
</evidence>
<reference evidence="1 2" key="1">
    <citation type="submission" date="2023-05" db="EMBL/GenBank/DDBJ databases">
        <title>[ruminococcus] sp. nov., isolated from a pig farm feces dump.</title>
        <authorList>
            <person name="Chang Y.-H."/>
        </authorList>
    </citation>
    <scope>NUCLEOTIDE SEQUENCE [LARGE SCALE GENOMIC DNA]</scope>
    <source>
        <strain evidence="1 2">YH-rum2234</strain>
    </source>
</reference>
<dbReference type="Pfam" id="PF08282">
    <property type="entry name" value="Hydrolase_3"/>
    <property type="match status" value="1"/>
</dbReference>
<dbReference type="PROSITE" id="PS01229">
    <property type="entry name" value="COF_2"/>
    <property type="match status" value="1"/>
</dbReference>
<dbReference type="InterPro" id="IPR006379">
    <property type="entry name" value="HAD-SF_hydro_IIB"/>
</dbReference>
<dbReference type="SFLD" id="SFLDG01140">
    <property type="entry name" value="C2.B:_Phosphomannomutase_and_P"/>
    <property type="match status" value="1"/>
</dbReference>
<protein>
    <submittedName>
        <fullName evidence="1">Cof-type HAD-IIB family hydrolase</fullName>
        <ecNumber evidence="1">3.1.3.-</ecNumber>
    </submittedName>
</protein>
<dbReference type="AlphaFoldDB" id="A0AAP4EXE1"/>
<dbReference type="InterPro" id="IPR023214">
    <property type="entry name" value="HAD_sf"/>
</dbReference>